<dbReference type="GO" id="GO:0044205">
    <property type="term" value="P:'de novo' UMP biosynthetic process"/>
    <property type="evidence" value="ECO:0007669"/>
    <property type="project" value="UniProtKB-UniRule"/>
</dbReference>
<feature type="active site" description="For OMPdecase activity" evidence="10">
    <location>
        <position position="62"/>
    </location>
</feature>
<dbReference type="SMART" id="SM00934">
    <property type="entry name" value="OMPdecase"/>
    <property type="match status" value="1"/>
</dbReference>
<keyword evidence="4 9" id="KW-0210">Decarboxylase</keyword>
<evidence type="ECO:0000256" key="5">
    <source>
        <dbReference type="ARBA" id="ARBA00022975"/>
    </source>
</evidence>
<keyword evidence="6 9" id="KW-0456">Lyase</keyword>
<comment type="pathway">
    <text evidence="2 9 12">Pyrimidine metabolism; UMP biosynthesis via de novo pathway; UMP from orotate: step 2/2.</text>
</comment>
<evidence type="ECO:0000256" key="11">
    <source>
        <dbReference type="PIRSR" id="PIRSR614732-2"/>
    </source>
</evidence>
<feature type="binding site" evidence="9 11">
    <location>
        <position position="182"/>
    </location>
    <ligand>
        <name>substrate</name>
    </ligand>
</feature>
<feature type="binding site" evidence="9 11">
    <location>
        <position position="121"/>
    </location>
    <ligand>
        <name>substrate</name>
    </ligand>
</feature>
<evidence type="ECO:0000256" key="1">
    <source>
        <dbReference type="ARBA" id="ARBA00002356"/>
    </source>
</evidence>
<evidence type="ECO:0000256" key="10">
    <source>
        <dbReference type="PIRSR" id="PIRSR614732-1"/>
    </source>
</evidence>
<feature type="binding site" evidence="9 11">
    <location>
        <position position="191"/>
    </location>
    <ligand>
        <name>substrate</name>
    </ligand>
</feature>
<dbReference type="InterPro" id="IPR018089">
    <property type="entry name" value="OMPdecase_AS"/>
</dbReference>
<organism evidence="14 15">
    <name type="scientific">SAR92 clade bacterium</name>
    <dbReference type="NCBI Taxonomy" id="2315479"/>
    <lineage>
        <taxon>Bacteria</taxon>
        <taxon>Pseudomonadati</taxon>
        <taxon>Pseudomonadota</taxon>
        <taxon>Gammaproteobacteria</taxon>
        <taxon>Cellvibrionales</taxon>
        <taxon>Porticoccaceae</taxon>
        <taxon>SAR92 clade</taxon>
    </lineage>
</organism>
<dbReference type="GO" id="GO:0004590">
    <property type="term" value="F:orotidine-5'-phosphate decarboxylase activity"/>
    <property type="evidence" value="ECO:0007669"/>
    <property type="project" value="UniProtKB-UniRule"/>
</dbReference>
<dbReference type="EMBL" id="SHBP01000018">
    <property type="protein sequence ID" value="RZO19150.1"/>
    <property type="molecule type" value="Genomic_DNA"/>
</dbReference>
<sequence>MTSVNSKVIVALDYNNSEAAMELAGRLDPQQCRLKVGKELFTVAGPSLVQELVKLGFDVFLDLKFHDIPNTVAKAVSAAADLGVWMTNVHASGGSSMMIAAKNALVEKNSKMLLIGVTVLTSMDDSDLAEIGVNHGAAEQVLELANLAKQSGLDGVVCSAQEAENLKSALGIDFKLVTPGIRLADNSVDDQKRVVTPKDAVALGSDYLVIGRPITQALDPLATLTEINRSI</sequence>
<evidence type="ECO:0000256" key="4">
    <source>
        <dbReference type="ARBA" id="ARBA00022793"/>
    </source>
</evidence>
<dbReference type="UniPathway" id="UPA00070">
    <property type="reaction ID" value="UER00120"/>
</dbReference>
<evidence type="ECO:0000313" key="15">
    <source>
        <dbReference type="Proteomes" id="UP000315889"/>
    </source>
</evidence>
<dbReference type="InterPro" id="IPR047596">
    <property type="entry name" value="OMPdecase_bac"/>
</dbReference>
<proteinExistence type="inferred from homology"/>
<dbReference type="SUPFAM" id="SSF51366">
    <property type="entry name" value="Ribulose-phoshate binding barrel"/>
    <property type="match status" value="1"/>
</dbReference>
<dbReference type="InterPro" id="IPR011060">
    <property type="entry name" value="RibuloseP-bd_barrel"/>
</dbReference>
<dbReference type="AlphaFoldDB" id="A0A520MD68"/>
<dbReference type="EC" id="4.1.1.23" evidence="9"/>
<accession>A0A520MD68</accession>
<dbReference type="GO" id="GO:0005829">
    <property type="term" value="C:cytosol"/>
    <property type="evidence" value="ECO:0007669"/>
    <property type="project" value="TreeGrafter"/>
</dbReference>
<evidence type="ECO:0000256" key="8">
    <source>
        <dbReference type="ARBA" id="ARBA00061012"/>
    </source>
</evidence>
<dbReference type="GO" id="GO:0006207">
    <property type="term" value="P:'de novo' pyrimidine nucleobase biosynthetic process"/>
    <property type="evidence" value="ECO:0007669"/>
    <property type="project" value="InterPro"/>
</dbReference>
<feature type="binding site" evidence="9 11">
    <location>
        <position position="212"/>
    </location>
    <ligand>
        <name>substrate</name>
    </ligand>
</feature>
<dbReference type="InterPro" id="IPR013785">
    <property type="entry name" value="Aldolase_TIM"/>
</dbReference>
<feature type="active site" description="Proton donor" evidence="9">
    <location>
        <position position="64"/>
    </location>
</feature>
<evidence type="ECO:0000256" key="12">
    <source>
        <dbReference type="RuleBase" id="RU000512"/>
    </source>
</evidence>
<dbReference type="InterPro" id="IPR001754">
    <property type="entry name" value="OMPdeCOase_dom"/>
</dbReference>
<comment type="subunit">
    <text evidence="3 9">Homodimer.</text>
</comment>
<dbReference type="PANTHER" id="PTHR32119:SF2">
    <property type="entry name" value="OROTIDINE 5'-PHOSPHATE DECARBOXYLASE"/>
    <property type="match status" value="1"/>
</dbReference>
<protein>
    <recommendedName>
        <fullName evidence="9">Orotidine 5'-phosphate decarboxylase</fullName>
        <ecNumber evidence="9">4.1.1.23</ecNumber>
    </recommendedName>
    <alternativeName>
        <fullName evidence="9">OMP decarboxylase</fullName>
        <shortName evidence="9">OMPDCase</shortName>
        <shortName evidence="9">OMPdecase</shortName>
    </alternativeName>
</protein>
<dbReference type="Proteomes" id="UP000315889">
    <property type="component" value="Unassembled WGS sequence"/>
</dbReference>
<feature type="active site" description="For OMPdecase activity" evidence="10">
    <location>
        <position position="64"/>
    </location>
</feature>
<dbReference type="PROSITE" id="PS00156">
    <property type="entry name" value="OMPDECASE"/>
    <property type="match status" value="1"/>
</dbReference>
<feature type="binding site" evidence="9 11">
    <location>
        <position position="35"/>
    </location>
    <ligand>
        <name>substrate</name>
    </ligand>
</feature>
<name>A0A520MD68_9GAMM</name>
<feature type="active site" description="For OMPdecase activity" evidence="10">
    <location>
        <position position="67"/>
    </location>
</feature>
<evidence type="ECO:0000313" key="14">
    <source>
        <dbReference type="EMBL" id="RZO19150.1"/>
    </source>
</evidence>
<keyword evidence="5 9" id="KW-0665">Pyrimidine biosynthesis</keyword>
<dbReference type="PANTHER" id="PTHR32119">
    <property type="entry name" value="OROTIDINE 5'-PHOSPHATE DECARBOXYLASE"/>
    <property type="match status" value="1"/>
</dbReference>
<dbReference type="CDD" id="cd04725">
    <property type="entry name" value="OMP_decarboxylase_like"/>
    <property type="match status" value="1"/>
</dbReference>
<evidence type="ECO:0000256" key="2">
    <source>
        <dbReference type="ARBA" id="ARBA00004861"/>
    </source>
</evidence>
<feature type="binding site" evidence="9 11">
    <location>
        <position position="13"/>
    </location>
    <ligand>
        <name>substrate</name>
    </ligand>
</feature>
<gene>
    <name evidence="9" type="primary">pyrF</name>
    <name evidence="14" type="ORF">EVB03_08930</name>
</gene>
<feature type="binding site" evidence="9 11">
    <location>
        <position position="211"/>
    </location>
    <ligand>
        <name>substrate</name>
    </ligand>
</feature>
<dbReference type="HAMAP" id="MF_01200_B">
    <property type="entry name" value="OMPdecase_type1_B"/>
    <property type="match status" value="1"/>
</dbReference>
<dbReference type="NCBIfam" id="NF001273">
    <property type="entry name" value="PRK00230.1"/>
    <property type="match status" value="1"/>
</dbReference>
<evidence type="ECO:0000256" key="6">
    <source>
        <dbReference type="ARBA" id="ARBA00023239"/>
    </source>
</evidence>
<dbReference type="FunFam" id="3.20.20.70:FF:000015">
    <property type="entry name" value="Orotidine 5'-phosphate decarboxylase"/>
    <property type="match status" value="1"/>
</dbReference>
<evidence type="ECO:0000256" key="7">
    <source>
        <dbReference type="ARBA" id="ARBA00049157"/>
    </source>
</evidence>
<comment type="catalytic activity">
    <reaction evidence="7 9 12">
        <text>orotidine 5'-phosphate + H(+) = UMP + CO2</text>
        <dbReference type="Rhea" id="RHEA:11596"/>
        <dbReference type="ChEBI" id="CHEBI:15378"/>
        <dbReference type="ChEBI" id="CHEBI:16526"/>
        <dbReference type="ChEBI" id="CHEBI:57538"/>
        <dbReference type="ChEBI" id="CHEBI:57865"/>
        <dbReference type="EC" id="4.1.1.23"/>
    </reaction>
</comment>
<dbReference type="Pfam" id="PF00215">
    <property type="entry name" value="OMPdecase"/>
    <property type="match status" value="1"/>
</dbReference>
<comment type="function">
    <text evidence="1 9">Catalyzes the decarboxylation of orotidine 5'-monophosphate (OMP) to uridine 5'-monophosphate (UMP).</text>
</comment>
<dbReference type="InterPro" id="IPR014732">
    <property type="entry name" value="OMPdecase"/>
</dbReference>
<dbReference type="NCBIfam" id="TIGR01740">
    <property type="entry name" value="pyrF"/>
    <property type="match status" value="1"/>
</dbReference>
<evidence type="ECO:0000259" key="13">
    <source>
        <dbReference type="SMART" id="SM00934"/>
    </source>
</evidence>
<feature type="domain" description="Orotidine 5'-phosphate decarboxylase" evidence="13">
    <location>
        <begin position="7"/>
        <end position="227"/>
    </location>
</feature>
<evidence type="ECO:0000256" key="3">
    <source>
        <dbReference type="ARBA" id="ARBA00011738"/>
    </source>
</evidence>
<evidence type="ECO:0000256" key="9">
    <source>
        <dbReference type="HAMAP-Rule" id="MF_01200"/>
    </source>
</evidence>
<dbReference type="Gene3D" id="3.20.20.70">
    <property type="entry name" value="Aldolase class I"/>
    <property type="match status" value="1"/>
</dbReference>
<comment type="caution">
    <text evidence="14">The sequence shown here is derived from an EMBL/GenBank/DDBJ whole genome shotgun (WGS) entry which is preliminary data.</text>
</comment>
<reference evidence="14 15" key="1">
    <citation type="submission" date="2019-02" db="EMBL/GenBank/DDBJ databases">
        <title>Prokaryotic population dynamics and viral predation in marine succession experiment using metagenomics: the confinement effect.</title>
        <authorList>
            <person name="Haro-Moreno J.M."/>
            <person name="Rodriguez-Valera F."/>
            <person name="Lopez-Perez M."/>
        </authorList>
    </citation>
    <scope>NUCLEOTIDE SEQUENCE [LARGE SCALE GENOMIC DNA]</scope>
    <source>
        <strain evidence="14">MED-G170</strain>
    </source>
</reference>
<feature type="binding site" evidence="9">
    <location>
        <begin position="62"/>
        <end position="71"/>
    </location>
    <ligand>
        <name>substrate</name>
    </ligand>
</feature>
<comment type="similarity">
    <text evidence="8 9">Belongs to the OMP decarboxylase family. Type 1 subfamily.</text>
</comment>